<dbReference type="RefSeq" id="WP_377855559.1">
    <property type="nucleotide sequence ID" value="NZ_JBHLZU010000018.1"/>
</dbReference>
<dbReference type="NCBIfam" id="TIGR02937">
    <property type="entry name" value="sigma70-ECF"/>
    <property type="match status" value="1"/>
</dbReference>
<gene>
    <name evidence="8" type="ORF">ACFFQA_22675</name>
</gene>
<dbReference type="Gene3D" id="1.10.10.10">
    <property type="entry name" value="Winged helix-like DNA-binding domain superfamily/Winged helix DNA-binding domain"/>
    <property type="match status" value="1"/>
</dbReference>
<evidence type="ECO:0000256" key="3">
    <source>
        <dbReference type="ARBA" id="ARBA00023082"/>
    </source>
</evidence>
<keyword evidence="2" id="KW-0805">Transcription regulation</keyword>
<reference evidence="8 9" key="1">
    <citation type="submission" date="2024-09" db="EMBL/GenBank/DDBJ databases">
        <authorList>
            <person name="Sun Q."/>
            <person name="Mori K."/>
        </authorList>
    </citation>
    <scope>NUCLEOTIDE SEQUENCE [LARGE SCALE GENOMIC DNA]</scope>
    <source>
        <strain evidence="8 9">TBRC 7907</strain>
    </source>
</reference>
<evidence type="ECO:0000259" key="7">
    <source>
        <dbReference type="Pfam" id="PF08281"/>
    </source>
</evidence>
<organism evidence="8 9">
    <name type="scientific">Allokutzneria oryzae</name>
    <dbReference type="NCBI Taxonomy" id="1378989"/>
    <lineage>
        <taxon>Bacteria</taxon>
        <taxon>Bacillati</taxon>
        <taxon>Actinomycetota</taxon>
        <taxon>Actinomycetes</taxon>
        <taxon>Pseudonocardiales</taxon>
        <taxon>Pseudonocardiaceae</taxon>
        <taxon>Allokutzneria</taxon>
    </lineage>
</organism>
<dbReference type="InterPro" id="IPR014284">
    <property type="entry name" value="RNA_pol_sigma-70_dom"/>
</dbReference>
<dbReference type="SUPFAM" id="SSF88659">
    <property type="entry name" value="Sigma3 and sigma4 domains of RNA polymerase sigma factors"/>
    <property type="match status" value="1"/>
</dbReference>
<evidence type="ECO:0000259" key="6">
    <source>
        <dbReference type="Pfam" id="PF04542"/>
    </source>
</evidence>
<dbReference type="Pfam" id="PF04542">
    <property type="entry name" value="Sigma70_r2"/>
    <property type="match status" value="1"/>
</dbReference>
<evidence type="ECO:0000256" key="5">
    <source>
        <dbReference type="ARBA" id="ARBA00023163"/>
    </source>
</evidence>
<keyword evidence="4" id="KW-0238">DNA-binding</keyword>
<dbReference type="Gene3D" id="1.10.1740.10">
    <property type="match status" value="1"/>
</dbReference>
<sequence length="160" mass="18400">MTDDADFTASLTRYRPTMLTIARAITGDRHDAEDAVQAAYLRAWRKRAQLSDPDAVNSWLGTIVRRECYALVRARRKWTEVPGEIHRTSVDPAEMVTAGESLRQLLRAFSRLPKTDQLVWYLKFHENFRYREIATIVRSSEGAVGARLHRTRIALREALS</sequence>
<dbReference type="InterPro" id="IPR013249">
    <property type="entry name" value="RNA_pol_sigma70_r4_t2"/>
</dbReference>
<proteinExistence type="inferred from homology"/>
<protein>
    <submittedName>
        <fullName evidence="8">RNA polymerase sigma factor</fullName>
    </submittedName>
</protein>
<feature type="domain" description="RNA polymerase sigma-70 region 2" evidence="6">
    <location>
        <begin position="12"/>
        <end position="76"/>
    </location>
</feature>
<dbReference type="InterPro" id="IPR039425">
    <property type="entry name" value="RNA_pol_sigma-70-like"/>
</dbReference>
<dbReference type="InterPro" id="IPR036388">
    <property type="entry name" value="WH-like_DNA-bd_sf"/>
</dbReference>
<dbReference type="InterPro" id="IPR007627">
    <property type="entry name" value="RNA_pol_sigma70_r2"/>
</dbReference>
<dbReference type="InterPro" id="IPR013324">
    <property type="entry name" value="RNA_pol_sigma_r3/r4-like"/>
</dbReference>
<keyword evidence="3" id="KW-0731">Sigma factor</keyword>
<feature type="domain" description="RNA polymerase sigma factor 70 region 4 type 2" evidence="7">
    <location>
        <begin position="103"/>
        <end position="155"/>
    </location>
</feature>
<dbReference type="PANTHER" id="PTHR43133:SF8">
    <property type="entry name" value="RNA POLYMERASE SIGMA FACTOR HI_1459-RELATED"/>
    <property type="match status" value="1"/>
</dbReference>
<accession>A0ABV6A4E2</accession>
<evidence type="ECO:0000313" key="8">
    <source>
        <dbReference type="EMBL" id="MFB9906749.1"/>
    </source>
</evidence>
<dbReference type="EMBL" id="JBHLZU010000018">
    <property type="protein sequence ID" value="MFB9906749.1"/>
    <property type="molecule type" value="Genomic_DNA"/>
</dbReference>
<name>A0ABV6A4E2_9PSEU</name>
<keyword evidence="9" id="KW-1185">Reference proteome</keyword>
<evidence type="ECO:0000256" key="4">
    <source>
        <dbReference type="ARBA" id="ARBA00023125"/>
    </source>
</evidence>
<dbReference type="Proteomes" id="UP001589693">
    <property type="component" value="Unassembled WGS sequence"/>
</dbReference>
<dbReference type="PANTHER" id="PTHR43133">
    <property type="entry name" value="RNA POLYMERASE ECF-TYPE SIGMA FACTO"/>
    <property type="match status" value="1"/>
</dbReference>
<evidence type="ECO:0000313" key="9">
    <source>
        <dbReference type="Proteomes" id="UP001589693"/>
    </source>
</evidence>
<keyword evidence="5" id="KW-0804">Transcription</keyword>
<dbReference type="Pfam" id="PF08281">
    <property type="entry name" value="Sigma70_r4_2"/>
    <property type="match status" value="1"/>
</dbReference>
<comment type="similarity">
    <text evidence="1">Belongs to the sigma-70 factor family. ECF subfamily.</text>
</comment>
<evidence type="ECO:0000256" key="2">
    <source>
        <dbReference type="ARBA" id="ARBA00023015"/>
    </source>
</evidence>
<dbReference type="SUPFAM" id="SSF88946">
    <property type="entry name" value="Sigma2 domain of RNA polymerase sigma factors"/>
    <property type="match status" value="1"/>
</dbReference>
<comment type="caution">
    <text evidence="8">The sequence shown here is derived from an EMBL/GenBank/DDBJ whole genome shotgun (WGS) entry which is preliminary data.</text>
</comment>
<evidence type="ECO:0000256" key="1">
    <source>
        <dbReference type="ARBA" id="ARBA00010641"/>
    </source>
</evidence>
<dbReference type="InterPro" id="IPR013325">
    <property type="entry name" value="RNA_pol_sigma_r2"/>
</dbReference>